<dbReference type="PANTHER" id="PTHR30336">
    <property type="entry name" value="INNER MEMBRANE PROTEIN, PROBABLE PERMEASE"/>
    <property type="match status" value="1"/>
</dbReference>
<dbReference type="Gene3D" id="3.40.50.620">
    <property type="entry name" value="HUPs"/>
    <property type="match status" value="1"/>
</dbReference>
<comment type="caution">
    <text evidence="2">The sequence shown here is derived from an EMBL/GenBank/DDBJ whole genome shotgun (WGS) entry which is preliminary data.</text>
</comment>
<feature type="domain" description="DUF218" evidence="1">
    <location>
        <begin position="48"/>
        <end position="185"/>
    </location>
</feature>
<evidence type="ECO:0000313" key="3">
    <source>
        <dbReference type="Proteomes" id="UP001239909"/>
    </source>
</evidence>
<gene>
    <name evidence="2" type="ORF">LNKW23_00710</name>
</gene>
<proteinExistence type="predicted"/>
<evidence type="ECO:0000259" key="1">
    <source>
        <dbReference type="Pfam" id="PF02698"/>
    </source>
</evidence>
<dbReference type="InterPro" id="IPR051599">
    <property type="entry name" value="Cell_Envelope_Assoc"/>
</dbReference>
<keyword evidence="3" id="KW-1185">Reference proteome</keyword>
<protein>
    <recommendedName>
        <fullName evidence="1">DUF218 domain-containing protein</fullName>
    </recommendedName>
</protein>
<evidence type="ECO:0000313" key="2">
    <source>
        <dbReference type="EMBL" id="GMG80859.1"/>
    </source>
</evidence>
<accession>A0ABQ6LFP6</accession>
<dbReference type="CDD" id="cd06259">
    <property type="entry name" value="YdcF-like"/>
    <property type="match status" value="1"/>
</dbReference>
<name>A0ABQ6LFP6_9RHOB</name>
<dbReference type="Pfam" id="PF02698">
    <property type="entry name" value="DUF218"/>
    <property type="match status" value="1"/>
</dbReference>
<dbReference type="InterPro" id="IPR003848">
    <property type="entry name" value="DUF218"/>
</dbReference>
<organism evidence="2 3">
    <name type="scientific">Paralimibaculum aggregatum</name>
    <dbReference type="NCBI Taxonomy" id="3036245"/>
    <lineage>
        <taxon>Bacteria</taxon>
        <taxon>Pseudomonadati</taxon>
        <taxon>Pseudomonadota</taxon>
        <taxon>Alphaproteobacteria</taxon>
        <taxon>Rhodobacterales</taxon>
        <taxon>Paracoccaceae</taxon>
        <taxon>Paralimibaculum</taxon>
    </lineage>
</organism>
<dbReference type="InterPro" id="IPR014729">
    <property type="entry name" value="Rossmann-like_a/b/a_fold"/>
</dbReference>
<dbReference type="PANTHER" id="PTHR30336:SF20">
    <property type="entry name" value="DUF218 DOMAIN-CONTAINING PROTEIN"/>
    <property type="match status" value="1"/>
</dbReference>
<reference evidence="2 3" key="1">
    <citation type="submission" date="2023-04" db="EMBL/GenBank/DDBJ databases">
        <title>Marinoamorphus aggregata gen. nov., sp. Nov., isolate from tissue of brittle star Ophioplocus japonicus.</title>
        <authorList>
            <person name="Kawano K."/>
            <person name="Sawayama S."/>
            <person name="Nakagawa S."/>
        </authorList>
    </citation>
    <scope>NUCLEOTIDE SEQUENCE [LARGE SCALE GENOMIC DNA]</scope>
    <source>
        <strain evidence="2 3">NKW23</strain>
    </source>
</reference>
<dbReference type="Proteomes" id="UP001239909">
    <property type="component" value="Unassembled WGS sequence"/>
</dbReference>
<dbReference type="EMBL" id="BSYI01000001">
    <property type="protein sequence ID" value="GMG80859.1"/>
    <property type="molecule type" value="Genomic_DNA"/>
</dbReference>
<sequence>MRMIGRTLRWGLRLGLAVLLVTLAAVIWADRATLSETLDGAALSAPVDAAIVLGAGVSGDGRLHYSSRRRVEGAVALLASGKAERLIFSGGIGGNHPTVSAAQLMRDFAEELGADPQRLLIEPRAVSTFENIRFSFEIAAARGLDSLALVSDPYHLPRARRIAAWFGRPEIPVSAVAGFDTTWWPERGLHYTREALAWWLNLGKIAGWEGLALLGVSPEARAEMIR</sequence>